<keyword evidence="1" id="KW-0489">Methyltransferase</keyword>
<dbReference type="InterPro" id="IPR032675">
    <property type="entry name" value="LRR_dom_sf"/>
</dbReference>
<dbReference type="EMBL" id="KE747809">
    <property type="protein sequence ID" value="RMZ66485.1"/>
    <property type="molecule type" value="Genomic_DNA"/>
</dbReference>
<gene>
    <name evidence="1" type="ORF">GMOD_00001821</name>
</gene>
<dbReference type="SUPFAM" id="SSF52047">
    <property type="entry name" value="RNI-like"/>
    <property type="match status" value="1"/>
</dbReference>
<dbReference type="Gene3D" id="3.80.10.10">
    <property type="entry name" value="Ribonuclease Inhibitor"/>
    <property type="match status" value="1"/>
</dbReference>
<evidence type="ECO:0000313" key="1">
    <source>
        <dbReference type="EMBL" id="RMZ66485.1"/>
    </source>
</evidence>
<dbReference type="AlphaFoldDB" id="A0A3M7LW70"/>
<dbReference type="Proteomes" id="UP000265663">
    <property type="component" value="Unassembled WGS sequence"/>
</dbReference>
<organism evidence="1 2">
    <name type="scientific">Pyrenophora seminiperda CCB06</name>
    <dbReference type="NCBI Taxonomy" id="1302712"/>
    <lineage>
        <taxon>Eukaryota</taxon>
        <taxon>Fungi</taxon>
        <taxon>Dikarya</taxon>
        <taxon>Ascomycota</taxon>
        <taxon>Pezizomycotina</taxon>
        <taxon>Dothideomycetes</taxon>
        <taxon>Pleosporomycetidae</taxon>
        <taxon>Pleosporales</taxon>
        <taxon>Pleosporineae</taxon>
        <taxon>Pleosporaceae</taxon>
        <taxon>Pyrenophora</taxon>
    </lineage>
</organism>
<keyword evidence="1" id="KW-0808">Transferase</keyword>
<keyword evidence="2" id="KW-1185">Reference proteome</keyword>
<evidence type="ECO:0000313" key="2">
    <source>
        <dbReference type="Proteomes" id="UP000265663"/>
    </source>
</evidence>
<proteinExistence type="predicted"/>
<sequence length="315" mass="35740">MDEAATYNYITGSDYPQRLYNGLVQALRGFPNLKLVRIRAKSSEPLAWRLNMPDDDQLFRTRCFQTLLDAIIGSEVNLEEFAMTKAGPNATPQKGVYLSCSGFKLPPQKLQSLQSCFSHLQSLTVSVDTDSRTDKRTPGWEHTIADFITTAPKLRKLTLSLGRGLFGVSESHYGAAIIRSLSTSCRLGELEQFRLHKVVLHGDDLATLIRAHSASLQKLVFSEIHLQFGDWSSMWKVLRECERLKILRLSELNGEKSPIILRRRHEYIMKRSVIKLNAEKNKRSMSNMLDDLIVACDAQTEPTSHSINVYLEDVR</sequence>
<protein>
    <submittedName>
        <fullName evidence="1">1112063KZM23467.1 methyltransferase</fullName>
    </submittedName>
</protein>
<dbReference type="GO" id="GO:0008168">
    <property type="term" value="F:methyltransferase activity"/>
    <property type="evidence" value="ECO:0007669"/>
    <property type="project" value="UniProtKB-KW"/>
</dbReference>
<dbReference type="GO" id="GO:0032259">
    <property type="term" value="P:methylation"/>
    <property type="evidence" value="ECO:0007669"/>
    <property type="project" value="UniProtKB-KW"/>
</dbReference>
<dbReference type="OrthoDB" id="5279008at2759"/>
<accession>A0A3M7LW70</accession>
<name>A0A3M7LW70_9PLEO</name>
<reference evidence="1 2" key="1">
    <citation type="journal article" date="2014" name="PLoS ONE">
        <title>De novo Genome Assembly of the Fungal Plant Pathogen Pyrenophora semeniperda.</title>
        <authorList>
            <person name="Soliai M.M."/>
            <person name="Meyer S.E."/>
            <person name="Udall J.A."/>
            <person name="Elzinga D.E."/>
            <person name="Hermansen R.A."/>
            <person name="Bodily P.M."/>
            <person name="Hart A.A."/>
            <person name="Coleman C.E."/>
        </authorList>
    </citation>
    <scope>NUCLEOTIDE SEQUENCE [LARGE SCALE GENOMIC DNA]</scope>
    <source>
        <strain evidence="1 2">CCB06</strain>
        <tissue evidence="1">Mycelium</tissue>
    </source>
</reference>